<dbReference type="InterPro" id="IPR043502">
    <property type="entry name" value="DNA/RNA_pol_sf"/>
</dbReference>
<keyword evidence="5" id="KW-0547">Nucleotide-binding</keyword>
<evidence type="ECO:0000313" key="14">
    <source>
        <dbReference type="Proteomes" id="UP001235939"/>
    </source>
</evidence>
<dbReference type="SUPFAM" id="SSF56672">
    <property type="entry name" value="DNA/RNA polymerases"/>
    <property type="match status" value="1"/>
</dbReference>
<gene>
    <name evidence="13" type="ORF">LAZ67_8003733</name>
</gene>
<dbReference type="PANTHER" id="PTHR24223:SF443">
    <property type="entry name" value="MULTIDRUG-RESISTANCE LIKE PROTEIN 1, ISOFORM I"/>
    <property type="match status" value="1"/>
</dbReference>
<dbReference type="Gene3D" id="3.40.50.300">
    <property type="entry name" value="P-loop containing nucleotide triphosphate hydrolases"/>
    <property type="match status" value="2"/>
</dbReference>
<feature type="domain" description="ABC transporter" evidence="11">
    <location>
        <begin position="1070"/>
        <end position="1271"/>
    </location>
</feature>
<dbReference type="EMBL" id="CP092870">
    <property type="protein sequence ID" value="UYV71578.1"/>
    <property type="molecule type" value="Genomic_DNA"/>
</dbReference>
<dbReference type="PANTHER" id="PTHR24223">
    <property type="entry name" value="ATP-BINDING CASSETTE SUB-FAMILY C"/>
    <property type="match status" value="1"/>
</dbReference>
<evidence type="ECO:0000256" key="4">
    <source>
        <dbReference type="ARBA" id="ARBA00022737"/>
    </source>
</evidence>
<organism evidence="13 14">
    <name type="scientific">Cordylochernes scorpioides</name>
    <dbReference type="NCBI Taxonomy" id="51811"/>
    <lineage>
        <taxon>Eukaryota</taxon>
        <taxon>Metazoa</taxon>
        <taxon>Ecdysozoa</taxon>
        <taxon>Arthropoda</taxon>
        <taxon>Chelicerata</taxon>
        <taxon>Arachnida</taxon>
        <taxon>Pseudoscorpiones</taxon>
        <taxon>Cheliferoidea</taxon>
        <taxon>Chernetidae</taxon>
        <taxon>Cordylochernes</taxon>
    </lineage>
</organism>
<dbReference type="InterPro" id="IPR036640">
    <property type="entry name" value="ABC1_TM_sf"/>
</dbReference>
<evidence type="ECO:0000256" key="1">
    <source>
        <dbReference type="ARBA" id="ARBA00004128"/>
    </source>
</evidence>
<feature type="transmembrane region" description="Helical" evidence="10">
    <location>
        <begin position="697"/>
        <end position="721"/>
    </location>
</feature>
<dbReference type="SMART" id="SM00382">
    <property type="entry name" value="AAA"/>
    <property type="match status" value="2"/>
</dbReference>
<dbReference type="PROSITE" id="PS50893">
    <property type="entry name" value="ABC_TRANSPORTER_2"/>
    <property type="match status" value="2"/>
</dbReference>
<keyword evidence="6" id="KW-0067">ATP-binding</keyword>
<dbReference type="Pfam" id="PF00078">
    <property type="entry name" value="RVT_1"/>
    <property type="match status" value="1"/>
</dbReference>
<sequence>MRFDCWPSSAWCKLYLNQQITKYRIDAKVQFGFIDENYEEKQMALKDQRIKIVNEILNGIKVLKFYAWEPAFMDMVTTVRSKEVRYLKLYSYINASTSFLWGITPFMVRTFSDFMCQWIQRCWTCGPVQEGHDVRSLAGPVVGGDGAVTKAGHIAVSSFVTYVMMDDNHVLDASTAFVSLTLLNMLRFSLLVIPDLISTIVQTRVSINRIYVFLNCEELQPEAIGHSPLSERVGTGDAITISRATFSWGNDFPVLKKINLNVPNGSLVAVIGQVGSGKSSLLSAILGEMNKLTGRVDRWGSVAYVAQQAWIQNATVRKNIQFLQPYDPVFYHRVVEACSLLKDMAHMPGKDLTEIGEKVGLGGQKQRISLARAIYQNKDIYLLDDPLSAVDAHVGKHIFQKVIGLHGLLNTKFVLYRAWCAQTRVLVTHQLWVLPDVDQVVIVEKGEVLETGTYQELMASKSGFLANLLKNQYLPQSTSAHYMSPDSPLLTASVINDQLLHGSSTASCSRISLLEHALLVEEEQLQLGKVKLSVYHHYVKNAGYGRLASSLCFLALFQVFEVSSNLWLSAWSEDQPLHDGSPNVVLRNKRILVYSLLGLSGGLYHTSLSLFFIIIVLAGLALLAGGLLLAMAAMSASRRLHLSMLSSIMHAPMAFFDVTPLGRILNRFGKDVDAVDTEIPLIIDGYLNCLLPVVGTVVIIGMANSFFLSVLVPVTAIYYLIQKLYVSSSRQLMRLESSTRSPIYGHFSETLAGLSTLRAFCAQGSFLSTTYIHLDRNLICYFYIVSSNRWLGIRLELLGALITYLVAVIAVSTRGSMASGTLGLALSYAFNERLLREPNLTLLKAIEMCKTDEISKQQIKIMQNNQNICQIRKYEKKHIPLDKESTNLCTIATPFGRFRFKRLPYGLNSASEVFQRCINNILSGLQGTACYMDDILIYGSTMEEHNRNLETVLRRLEENNVKLNAKKQQIAVDKVNFLGHIISRDGIAIQASRAEAIQKLKRPENKTEVQRFLGMVTELFTWLVRLATTLESNIVSAERIKEYSCITPEAPWVIPGWHPPRLEWPDEGKLEFHRYSTRYRPGLELALREVSLEVEPQTMVGVVGRTGAGKSSLTLALFRIIEPAGGTIIVDGVDISTLGLHQLRSHLTIIPQDPVLFTGTLRTNLDPQHLYSDSQVWQAVESAHFKFDATKALDFHVEEGGQNLSVGQKQQVCLARALLKKSKILILDEATAAVDLETDRLIQITIRKEFQKSTVLTIAHRLNTIIDYDRYD</sequence>
<dbReference type="CDD" id="cd03244">
    <property type="entry name" value="ABCC_MRP_domain2"/>
    <property type="match status" value="1"/>
</dbReference>
<feature type="domain" description="ABC transporter" evidence="11">
    <location>
        <begin position="239"/>
        <end position="470"/>
    </location>
</feature>
<protein>
    <submittedName>
        <fullName evidence="13">ABCC2</fullName>
    </submittedName>
</protein>
<evidence type="ECO:0000259" key="12">
    <source>
        <dbReference type="PROSITE" id="PS50929"/>
    </source>
</evidence>
<dbReference type="Gene3D" id="3.10.10.10">
    <property type="entry name" value="HIV Type 1 Reverse Transcriptase, subunit A, domain 1"/>
    <property type="match status" value="1"/>
</dbReference>
<evidence type="ECO:0000256" key="7">
    <source>
        <dbReference type="ARBA" id="ARBA00022989"/>
    </source>
</evidence>
<dbReference type="InterPro" id="IPR011527">
    <property type="entry name" value="ABC1_TM_dom"/>
</dbReference>
<dbReference type="InterPro" id="IPR027417">
    <property type="entry name" value="P-loop_NTPase"/>
</dbReference>
<keyword evidence="3 10" id="KW-0812">Transmembrane</keyword>
<dbReference type="CDD" id="cd01647">
    <property type="entry name" value="RT_LTR"/>
    <property type="match status" value="1"/>
</dbReference>
<keyword evidence="14" id="KW-1185">Reference proteome</keyword>
<dbReference type="Proteomes" id="UP001235939">
    <property type="component" value="Chromosome 08"/>
</dbReference>
<dbReference type="Pfam" id="PF00005">
    <property type="entry name" value="ABC_tran"/>
    <property type="match status" value="2"/>
</dbReference>
<evidence type="ECO:0000256" key="3">
    <source>
        <dbReference type="ARBA" id="ARBA00022692"/>
    </source>
</evidence>
<evidence type="ECO:0000256" key="10">
    <source>
        <dbReference type="SAM" id="Phobius"/>
    </source>
</evidence>
<dbReference type="InterPro" id="IPR003439">
    <property type="entry name" value="ABC_transporter-like_ATP-bd"/>
</dbReference>
<dbReference type="CDD" id="cd03250">
    <property type="entry name" value="ABCC_MRP_domain1"/>
    <property type="match status" value="1"/>
</dbReference>
<dbReference type="InterPro" id="IPR050173">
    <property type="entry name" value="ABC_transporter_C-like"/>
</dbReference>
<dbReference type="InterPro" id="IPR043128">
    <property type="entry name" value="Rev_trsase/Diguanyl_cyclase"/>
</dbReference>
<evidence type="ECO:0000256" key="5">
    <source>
        <dbReference type="ARBA" id="ARBA00022741"/>
    </source>
</evidence>
<evidence type="ECO:0000256" key="9">
    <source>
        <dbReference type="SAM" id="Coils"/>
    </source>
</evidence>
<keyword evidence="9" id="KW-0175">Coiled coil</keyword>
<dbReference type="Gene3D" id="3.30.70.270">
    <property type="match status" value="1"/>
</dbReference>
<feature type="transmembrane region" description="Helical" evidence="10">
    <location>
        <begin position="608"/>
        <end position="630"/>
    </location>
</feature>
<evidence type="ECO:0000256" key="6">
    <source>
        <dbReference type="ARBA" id="ARBA00022840"/>
    </source>
</evidence>
<reference evidence="13 14" key="1">
    <citation type="submission" date="2022-01" db="EMBL/GenBank/DDBJ databases">
        <title>A chromosomal length assembly of Cordylochernes scorpioides.</title>
        <authorList>
            <person name="Zeh D."/>
            <person name="Zeh J."/>
        </authorList>
    </citation>
    <scope>NUCLEOTIDE SEQUENCE [LARGE SCALE GENOMIC DNA]</scope>
    <source>
        <strain evidence="13">IN4F17</strain>
        <tissue evidence="13">Whole Body</tissue>
    </source>
</reference>
<keyword evidence="2" id="KW-0813">Transport</keyword>
<evidence type="ECO:0000259" key="11">
    <source>
        <dbReference type="PROSITE" id="PS50893"/>
    </source>
</evidence>
<evidence type="ECO:0000313" key="13">
    <source>
        <dbReference type="EMBL" id="UYV71578.1"/>
    </source>
</evidence>
<evidence type="ECO:0000256" key="2">
    <source>
        <dbReference type="ARBA" id="ARBA00022448"/>
    </source>
</evidence>
<feature type="coiled-coil region" evidence="9">
    <location>
        <begin position="939"/>
        <end position="973"/>
    </location>
</feature>
<name>A0ABY6KV21_9ARAC</name>
<keyword evidence="8 10" id="KW-0472">Membrane</keyword>
<proteinExistence type="predicted"/>
<dbReference type="InterPro" id="IPR003593">
    <property type="entry name" value="AAA+_ATPase"/>
</dbReference>
<accession>A0ABY6KV21</accession>
<evidence type="ECO:0000256" key="8">
    <source>
        <dbReference type="ARBA" id="ARBA00023136"/>
    </source>
</evidence>
<comment type="subcellular location">
    <subcellularLocation>
        <location evidence="1">Vacuole membrane</location>
        <topology evidence="1">Multi-pass membrane protein</topology>
    </subcellularLocation>
</comment>
<feature type="domain" description="ABC transmembrane type-1" evidence="12">
    <location>
        <begin position="550"/>
        <end position="831"/>
    </location>
</feature>
<feature type="domain" description="ABC transmembrane type-1" evidence="12">
    <location>
        <begin position="40"/>
        <end position="108"/>
    </location>
</feature>
<dbReference type="SUPFAM" id="SSF90123">
    <property type="entry name" value="ABC transporter transmembrane region"/>
    <property type="match status" value="2"/>
</dbReference>
<dbReference type="Gene3D" id="1.20.1560.10">
    <property type="entry name" value="ABC transporter type 1, transmembrane domain"/>
    <property type="match status" value="2"/>
</dbReference>
<dbReference type="InterPro" id="IPR000477">
    <property type="entry name" value="RT_dom"/>
</dbReference>
<feature type="transmembrane region" description="Helical" evidence="10">
    <location>
        <begin position="642"/>
        <end position="662"/>
    </location>
</feature>
<dbReference type="SUPFAM" id="SSF52540">
    <property type="entry name" value="P-loop containing nucleoside triphosphate hydrolases"/>
    <property type="match status" value="2"/>
</dbReference>
<dbReference type="PROSITE" id="PS50929">
    <property type="entry name" value="ABC_TM1F"/>
    <property type="match status" value="2"/>
</dbReference>
<feature type="transmembrane region" description="Helical" evidence="10">
    <location>
        <begin position="791"/>
        <end position="811"/>
    </location>
</feature>
<dbReference type="Pfam" id="PF00664">
    <property type="entry name" value="ABC_membrane"/>
    <property type="match status" value="2"/>
</dbReference>
<dbReference type="CDD" id="cd18603">
    <property type="entry name" value="ABC_6TM_MRP1_2_3_6_D2_like"/>
    <property type="match status" value="1"/>
</dbReference>
<keyword evidence="4" id="KW-0677">Repeat</keyword>
<keyword evidence="7 10" id="KW-1133">Transmembrane helix</keyword>